<keyword evidence="2" id="KW-1185">Reference proteome</keyword>
<accession>A0A6I1GJI1</accession>
<gene>
    <name evidence="1" type="ORF">F7D09_1932</name>
</gene>
<dbReference type="RefSeq" id="WP_152235340.1">
    <property type="nucleotide sequence ID" value="NZ_JBHSKZ010000050.1"/>
</dbReference>
<organism evidence="1 2">
    <name type="scientific">Bifidobacterium leontopitheci</name>
    <dbReference type="NCBI Taxonomy" id="2650774"/>
    <lineage>
        <taxon>Bacteria</taxon>
        <taxon>Bacillati</taxon>
        <taxon>Actinomycetota</taxon>
        <taxon>Actinomycetes</taxon>
        <taxon>Bifidobacteriales</taxon>
        <taxon>Bifidobacteriaceae</taxon>
        <taxon>Bifidobacterium</taxon>
    </lineage>
</organism>
<dbReference type="EMBL" id="WBVT01000044">
    <property type="protein sequence ID" value="KAB7789559.1"/>
    <property type="molecule type" value="Genomic_DNA"/>
</dbReference>
<evidence type="ECO:0000313" key="1">
    <source>
        <dbReference type="EMBL" id="KAB7789559.1"/>
    </source>
</evidence>
<comment type="caution">
    <text evidence="1">The sequence shown here is derived from an EMBL/GenBank/DDBJ whole genome shotgun (WGS) entry which is preliminary data.</text>
</comment>
<evidence type="ECO:0000313" key="2">
    <source>
        <dbReference type="Proteomes" id="UP000441772"/>
    </source>
</evidence>
<sequence>MAWINLNDYYNHASVFALRETKSTPDLLRLMDYSIGTDGKETYRWVYRPVTPQEIKDGRSDPNDPITLYHPGILKRMERKGDDFLFVRWRPNPGNPKKAELLDTLDPAPLFYEVIDCPWSSRPRDLAERLDKGWEYDKGNPTQHVLIAFNSDGKTCDCALLDRDYLDYGGGRICLKS</sequence>
<protein>
    <submittedName>
        <fullName evidence="1">Uncharacterized protein</fullName>
    </submittedName>
</protein>
<proteinExistence type="predicted"/>
<dbReference type="AlphaFoldDB" id="A0A6I1GJI1"/>
<dbReference type="Proteomes" id="UP000441772">
    <property type="component" value="Unassembled WGS sequence"/>
</dbReference>
<reference evidence="1 2" key="1">
    <citation type="submission" date="2019-09" db="EMBL/GenBank/DDBJ databases">
        <title>Characterization of the phylogenetic diversity of two novel species belonging to the genus Bifidobacterium: Bifidobacterium cebidarum sp. nov. and Bifidobacterium leontopitheci sp. nov.</title>
        <authorList>
            <person name="Lugli G.A."/>
            <person name="Duranti S."/>
            <person name="Milani C."/>
            <person name="Turroni F."/>
            <person name="Ventura M."/>
        </authorList>
    </citation>
    <scope>NUCLEOTIDE SEQUENCE [LARGE SCALE GENOMIC DNA]</scope>
    <source>
        <strain evidence="1 2">LMG 31471</strain>
    </source>
</reference>
<name>A0A6I1GJI1_9BIFI</name>